<feature type="transmembrane region" description="Helical" evidence="6">
    <location>
        <begin position="140"/>
        <end position="159"/>
    </location>
</feature>
<feature type="compositionally biased region" description="Basic and acidic residues" evidence="5">
    <location>
        <begin position="420"/>
        <end position="434"/>
    </location>
</feature>
<dbReference type="InterPro" id="IPR036259">
    <property type="entry name" value="MFS_trans_sf"/>
</dbReference>
<evidence type="ECO:0000256" key="3">
    <source>
        <dbReference type="ARBA" id="ARBA00022989"/>
    </source>
</evidence>
<keyword evidence="2 6" id="KW-0812">Transmembrane</keyword>
<proteinExistence type="predicted"/>
<keyword evidence="4 6" id="KW-0472">Membrane</keyword>
<feature type="region of interest" description="Disordered" evidence="5">
    <location>
        <begin position="419"/>
        <end position="440"/>
    </location>
</feature>
<evidence type="ECO:0000256" key="4">
    <source>
        <dbReference type="ARBA" id="ARBA00023136"/>
    </source>
</evidence>
<feature type="transmembrane region" description="Helical" evidence="6">
    <location>
        <begin position="82"/>
        <end position="99"/>
    </location>
</feature>
<feature type="transmembrane region" description="Helical" evidence="6">
    <location>
        <begin position="380"/>
        <end position="399"/>
    </location>
</feature>
<dbReference type="InterPro" id="IPR005829">
    <property type="entry name" value="Sugar_transporter_CS"/>
</dbReference>
<reference evidence="8 9" key="1">
    <citation type="submission" date="2023-03" db="EMBL/GenBank/DDBJ databases">
        <title>Isolation and description of six Streptomyces strains from soil environments, able to metabolize different microbial glucans.</title>
        <authorList>
            <person name="Widen T."/>
            <person name="Larsbrink J."/>
        </authorList>
    </citation>
    <scope>NUCLEOTIDE SEQUENCE [LARGE SCALE GENOMIC DNA]</scope>
    <source>
        <strain evidence="8 9">Alt3</strain>
    </source>
</reference>
<gene>
    <name evidence="8" type="ORF">P8A20_05170</name>
</gene>
<evidence type="ECO:0000256" key="5">
    <source>
        <dbReference type="SAM" id="MobiDB-lite"/>
    </source>
</evidence>
<dbReference type="CDD" id="cd17316">
    <property type="entry name" value="MFS_SV2_like"/>
    <property type="match status" value="1"/>
</dbReference>
<feature type="transmembrane region" description="Helical" evidence="6">
    <location>
        <begin position="47"/>
        <end position="70"/>
    </location>
</feature>
<dbReference type="PANTHER" id="PTHR23508:SF10">
    <property type="entry name" value="CARBOXYLIC ACID TRANSPORTER PROTEIN HOMOLOG"/>
    <property type="match status" value="1"/>
</dbReference>
<evidence type="ECO:0000256" key="2">
    <source>
        <dbReference type="ARBA" id="ARBA00022692"/>
    </source>
</evidence>
<feature type="transmembrane region" description="Helical" evidence="6">
    <location>
        <begin position="290"/>
        <end position="309"/>
    </location>
</feature>
<evidence type="ECO:0000313" key="8">
    <source>
        <dbReference type="EMBL" id="WLQ63024.1"/>
    </source>
</evidence>
<sequence>MSHSPSPAAAGRPWYLATLGGLASYLDSGVLFATALSISLWQGQFGLSAWSVGAITAALTVSIGIGSLVGGHVGDRFGRKRVYSADLIVFAFGLLWLIFAANEPMLYVGVVLTGLAAGADLPASLALVGESAPAAKRGRMVSYAQLMWGLGIIVVQVVAKLTAFSGTLMPRILFGQLLLVALVTWALRQRLPESEVWVAERERRNGKKDRSWALLMRLPILGGLAFTTAFYLLSTVMTQFFGNFGPYAMISLFHFDLPTVTSIMVMIGPVGLVCGIVFMRLVDHRTARTAMFAVGAVVQLAGLLLLVVLPLDATVFVICFMVVIAGASFAGEGNYKVWSQEIFPTSLRGTAQGISFGIARIGAAAFTVVSPTLLHNDPKIVLTILLVATTVAMGLGFLFQPRDSGRTIEQIDAAFAPGPMERHSAGEATREHPTTAEQTT</sequence>
<protein>
    <submittedName>
        <fullName evidence="8">MFS transporter</fullName>
    </submittedName>
</protein>
<dbReference type="InterPro" id="IPR020846">
    <property type="entry name" value="MFS_dom"/>
</dbReference>
<dbReference type="Gene3D" id="1.20.1250.20">
    <property type="entry name" value="MFS general substrate transporter like domains"/>
    <property type="match status" value="2"/>
</dbReference>
<feature type="domain" description="Major facilitator superfamily (MFS) profile" evidence="7">
    <location>
        <begin position="13"/>
        <end position="404"/>
    </location>
</feature>
<evidence type="ECO:0000256" key="6">
    <source>
        <dbReference type="SAM" id="Phobius"/>
    </source>
</evidence>
<feature type="transmembrane region" description="Helical" evidence="6">
    <location>
        <begin position="354"/>
        <end position="374"/>
    </location>
</feature>
<name>A0ABY9J840_9ACTN</name>
<feature type="transmembrane region" description="Helical" evidence="6">
    <location>
        <begin position="315"/>
        <end position="333"/>
    </location>
</feature>
<comment type="subcellular location">
    <subcellularLocation>
        <location evidence="1">Cell membrane</location>
        <topology evidence="1">Multi-pass membrane protein</topology>
    </subcellularLocation>
</comment>
<dbReference type="RefSeq" id="WP_306102966.1">
    <property type="nucleotide sequence ID" value="NZ_CP120983.1"/>
</dbReference>
<dbReference type="EMBL" id="CP120983">
    <property type="protein sequence ID" value="WLQ63024.1"/>
    <property type="molecule type" value="Genomic_DNA"/>
</dbReference>
<dbReference type="PROSITE" id="PS50850">
    <property type="entry name" value="MFS"/>
    <property type="match status" value="1"/>
</dbReference>
<dbReference type="PANTHER" id="PTHR23508">
    <property type="entry name" value="CARBOXYLIC ACID TRANSPORTER PROTEIN HOMOLOG"/>
    <property type="match status" value="1"/>
</dbReference>
<dbReference type="Pfam" id="PF07690">
    <property type="entry name" value="MFS_1"/>
    <property type="match status" value="1"/>
</dbReference>
<feature type="transmembrane region" description="Helical" evidence="6">
    <location>
        <begin position="105"/>
        <end position="128"/>
    </location>
</feature>
<dbReference type="Proteomes" id="UP001224433">
    <property type="component" value="Chromosome"/>
</dbReference>
<feature type="transmembrane region" description="Helical" evidence="6">
    <location>
        <begin position="14"/>
        <end position="41"/>
    </location>
</feature>
<feature type="transmembrane region" description="Helical" evidence="6">
    <location>
        <begin position="171"/>
        <end position="191"/>
    </location>
</feature>
<accession>A0ABY9J840</accession>
<feature type="transmembrane region" description="Helical" evidence="6">
    <location>
        <begin position="212"/>
        <end position="233"/>
    </location>
</feature>
<organism evidence="8 9">
    <name type="scientific">Streptomyces glycanivorans</name>
    <dbReference type="NCBI Taxonomy" id="3033808"/>
    <lineage>
        <taxon>Bacteria</taxon>
        <taxon>Bacillati</taxon>
        <taxon>Actinomycetota</taxon>
        <taxon>Actinomycetes</taxon>
        <taxon>Kitasatosporales</taxon>
        <taxon>Streptomycetaceae</taxon>
        <taxon>Streptomyces</taxon>
    </lineage>
</organism>
<dbReference type="InterPro" id="IPR011701">
    <property type="entry name" value="MFS"/>
</dbReference>
<evidence type="ECO:0000259" key="7">
    <source>
        <dbReference type="PROSITE" id="PS50850"/>
    </source>
</evidence>
<evidence type="ECO:0000313" key="9">
    <source>
        <dbReference type="Proteomes" id="UP001224433"/>
    </source>
</evidence>
<feature type="transmembrane region" description="Helical" evidence="6">
    <location>
        <begin position="253"/>
        <end position="278"/>
    </location>
</feature>
<dbReference type="PROSITE" id="PS00217">
    <property type="entry name" value="SUGAR_TRANSPORT_2"/>
    <property type="match status" value="1"/>
</dbReference>
<evidence type="ECO:0000256" key="1">
    <source>
        <dbReference type="ARBA" id="ARBA00004651"/>
    </source>
</evidence>
<keyword evidence="3 6" id="KW-1133">Transmembrane helix</keyword>
<keyword evidence="9" id="KW-1185">Reference proteome</keyword>
<dbReference type="SUPFAM" id="SSF103473">
    <property type="entry name" value="MFS general substrate transporter"/>
    <property type="match status" value="1"/>
</dbReference>